<dbReference type="RefSeq" id="WP_202010399.1">
    <property type="nucleotide sequence ID" value="NZ_JAERRB010000004.1"/>
</dbReference>
<evidence type="ECO:0000256" key="5">
    <source>
        <dbReference type="ARBA" id="ARBA00048791"/>
    </source>
</evidence>
<evidence type="ECO:0000256" key="1">
    <source>
        <dbReference type="ARBA" id="ARBA00010936"/>
    </source>
</evidence>
<keyword evidence="2 6" id="KW-0963">Cytoplasm</keyword>
<accession>A0ABS1KS71</accession>
<dbReference type="EC" id="4.1.2.4" evidence="6"/>
<dbReference type="CDD" id="cd00959">
    <property type="entry name" value="DeoC"/>
    <property type="match status" value="1"/>
</dbReference>
<comment type="function">
    <text evidence="6">Catalyzes a reversible aldol reaction between acetaldehyde and D-glyceraldehyde 3-phosphate to generate 2-deoxy-D-ribose 5-phosphate.</text>
</comment>
<evidence type="ECO:0000256" key="4">
    <source>
        <dbReference type="ARBA" id="ARBA00023270"/>
    </source>
</evidence>
<evidence type="ECO:0000256" key="6">
    <source>
        <dbReference type="HAMAP-Rule" id="MF_00114"/>
    </source>
</evidence>
<dbReference type="SUPFAM" id="SSF51569">
    <property type="entry name" value="Aldolase"/>
    <property type="match status" value="1"/>
</dbReference>
<evidence type="ECO:0000313" key="7">
    <source>
        <dbReference type="EMBL" id="MBL0742305.1"/>
    </source>
</evidence>
<dbReference type="InterPro" id="IPR028581">
    <property type="entry name" value="DeoC_typeI"/>
</dbReference>
<dbReference type="GO" id="GO:0004139">
    <property type="term" value="F:deoxyribose-phosphate aldolase activity"/>
    <property type="evidence" value="ECO:0007669"/>
    <property type="project" value="UniProtKB-EC"/>
</dbReference>
<keyword evidence="8" id="KW-1185">Reference proteome</keyword>
<dbReference type="Proteomes" id="UP000613030">
    <property type="component" value="Unassembled WGS sequence"/>
</dbReference>
<protein>
    <recommendedName>
        <fullName evidence="6">Deoxyribose-phosphate aldolase</fullName>
        <shortName evidence="6">DERA</shortName>
        <ecNumber evidence="6">4.1.2.4</ecNumber>
    </recommendedName>
    <alternativeName>
        <fullName evidence="6">2-deoxy-D-ribose 5-phosphate aldolase</fullName>
    </alternativeName>
    <alternativeName>
        <fullName evidence="6">Phosphodeoxyriboaldolase</fullName>
        <shortName evidence="6">Deoxyriboaldolase</shortName>
    </alternativeName>
</protein>
<dbReference type="SMART" id="SM01133">
    <property type="entry name" value="DeoC"/>
    <property type="match status" value="1"/>
</dbReference>
<feature type="active site" description="Proton donor/acceptor" evidence="6">
    <location>
        <position position="89"/>
    </location>
</feature>
<sequence>MNLASCIEHTNLSPTLTIRDIDQLVDDARQFGFVGICVPPFWVKRARREIGKDNILLVTVAGFPLGYNMTETKVDEMQRAIDNGADEIDLVWNISSFKTGLPWTKIEVAKCSHLAHAHQKLLKVIVETAYLSDEELERACKLCADAGADFVKTSTGFAPRGAVAEHITIMKKVLPPTVGIKASGGIKTREQALAMINAGATRVGTSSGITIVQTNNPNQ</sequence>
<dbReference type="PANTHER" id="PTHR10889:SF1">
    <property type="entry name" value="DEOXYRIBOSE-PHOSPHATE ALDOLASE"/>
    <property type="match status" value="1"/>
</dbReference>
<keyword evidence="4 6" id="KW-0704">Schiff base</keyword>
<dbReference type="InterPro" id="IPR011343">
    <property type="entry name" value="DeoC"/>
</dbReference>
<evidence type="ECO:0000256" key="3">
    <source>
        <dbReference type="ARBA" id="ARBA00023239"/>
    </source>
</evidence>
<comment type="catalytic activity">
    <reaction evidence="5 6">
        <text>2-deoxy-D-ribose 5-phosphate = D-glyceraldehyde 3-phosphate + acetaldehyde</text>
        <dbReference type="Rhea" id="RHEA:12821"/>
        <dbReference type="ChEBI" id="CHEBI:15343"/>
        <dbReference type="ChEBI" id="CHEBI:59776"/>
        <dbReference type="ChEBI" id="CHEBI:62877"/>
        <dbReference type="EC" id="4.1.2.4"/>
    </reaction>
</comment>
<dbReference type="InterPro" id="IPR002915">
    <property type="entry name" value="DeoC/FbaB/LacD_aldolase"/>
</dbReference>
<evidence type="ECO:0000313" key="8">
    <source>
        <dbReference type="Proteomes" id="UP000613030"/>
    </source>
</evidence>
<dbReference type="HAMAP" id="MF_00114">
    <property type="entry name" value="DeoC_type1"/>
    <property type="match status" value="1"/>
</dbReference>
<comment type="similarity">
    <text evidence="1 6">Belongs to the DeoC/FbaB aldolase family. DeoC type 1 subfamily.</text>
</comment>
<evidence type="ECO:0000256" key="2">
    <source>
        <dbReference type="ARBA" id="ARBA00022490"/>
    </source>
</evidence>
<dbReference type="PIRSF" id="PIRSF001357">
    <property type="entry name" value="DeoC"/>
    <property type="match status" value="1"/>
</dbReference>
<feature type="active site" description="Schiff-base intermediate with acetaldehyde" evidence="6">
    <location>
        <position position="152"/>
    </location>
</feature>
<gene>
    <name evidence="6 7" type="primary">deoC</name>
    <name evidence="7" type="ORF">JI741_13830</name>
</gene>
<name>A0ABS1KS71_9BACT</name>
<organism evidence="7 8">
    <name type="scientific">Chryseolinea lacunae</name>
    <dbReference type="NCBI Taxonomy" id="2801331"/>
    <lineage>
        <taxon>Bacteria</taxon>
        <taxon>Pseudomonadati</taxon>
        <taxon>Bacteroidota</taxon>
        <taxon>Cytophagia</taxon>
        <taxon>Cytophagales</taxon>
        <taxon>Fulvivirgaceae</taxon>
        <taxon>Chryseolinea</taxon>
    </lineage>
</organism>
<dbReference type="NCBIfam" id="TIGR00126">
    <property type="entry name" value="deoC"/>
    <property type="match status" value="1"/>
</dbReference>
<dbReference type="PANTHER" id="PTHR10889">
    <property type="entry name" value="DEOXYRIBOSE-PHOSPHATE ALDOLASE"/>
    <property type="match status" value="1"/>
</dbReference>
<comment type="subcellular location">
    <subcellularLocation>
        <location evidence="6">Cytoplasm</location>
    </subcellularLocation>
</comment>
<dbReference type="EMBL" id="JAERRB010000004">
    <property type="protein sequence ID" value="MBL0742305.1"/>
    <property type="molecule type" value="Genomic_DNA"/>
</dbReference>
<feature type="active site" description="Proton donor/acceptor" evidence="6">
    <location>
        <position position="181"/>
    </location>
</feature>
<dbReference type="Pfam" id="PF01791">
    <property type="entry name" value="DeoC"/>
    <property type="match status" value="1"/>
</dbReference>
<comment type="caution">
    <text evidence="7">The sequence shown here is derived from an EMBL/GenBank/DDBJ whole genome shotgun (WGS) entry which is preliminary data.</text>
</comment>
<dbReference type="InterPro" id="IPR013785">
    <property type="entry name" value="Aldolase_TIM"/>
</dbReference>
<comment type="pathway">
    <text evidence="6">Carbohydrate degradation; 2-deoxy-D-ribose 1-phosphate degradation; D-glyceraldehyde 3-phosphate and acetaldehyde from 2-deoxy-alpha-D-ribose 1-phosphate: step 2/2.</text>
</comment>
<proteinExistence type="inferred from homology"/>
<reference evidence="7 8" key="1">
    <citation type="submission" date="2021-01" db="EMBL/GenBank/DDBJ databases">
        <title>Chryseolinea sp. Jin1 Genome sequencing and assembly.</title>
        <authorList>
            <person name="Kim I."/>
        </authorList>
    </citation>
    <scope>NUCLEOTIDE SEQUENCE [LARGE SCALE GENOMIC DNA]</scope>
    <source>
        <strain evidence="7 8">Jin1</strain>
    </source>
</reference>
<keyword evidence="3 6" id="KW-0456">Lyase</keyword>
<dbReference type="Gene3D" id="3.20.20.70">
    <property type="entry name" value="Aldolase class I"/>
    <property type="match status" value="1"/>
</dbReference>